<feature type="compositionally biased region" description="Basic and acidic residues" evidence="3">
    <location>
        <begin position="466"/>
        <end position="487"/>
    </location>
</feature>
<proteinExistence type="predicted"/>
<keyword evidence="2" id="KW-0175">Coiled coil</keyword>
<evidence type="ECO:0000256" key="3">
    <source>
        <dbReference type="SAM" id="MobiDB-lite"/>
    </source>
</evidence>
<feature type="region of interest" description="Disordered" evidence="3">
    <location>
        <begin position="466"/>
        <end position="505"/>
    </location>
</feature>
<dbReference type="GO" id="GO:0008270">
    <property type="term" value="F:zinc ion binding"/>
    <property type="evidence" value="ECO:0007669"/>
    <property type="project" value="UniProtKB-KW"/>
</dbReference>
<feature type="region of interest" description="Disordered" evidence="3">
    <location>
        <begin position="577"/>
        <end position="614"/>
    </location>
</feature>
<dbReference type="InterPro" id="IPR001878">
    <property type="entry name" value="Znf_CCHC"/>
</dbReference>
<feature type="compositionally biased region" description="Low complexity" evidence="3">
    <location>
        <begin position="827"/>
        <end position="853"/>
    </location>
</feature>
<evidence type="ECO:0000259" key="4">
    <source>
        <dbReference type="PROSITE" id="PS50158"/>
    </source>
</evidence>
<evidence type="ECO:0000256" key="1">
    <source>
        <dbReference type="PROSITE-ProRule" id="PRU00047"/>
    </source>
</evidence>
<evidence type="ECO:0000313" key="5">
    <source>
        <dbReference type="EMBL" id="GEV46376.1"/>
    </source>
</evidence>
<keyword evidence="1" id="KW-0862">Zinc</keyword>
<feature type="non-terminal residue" evidence="5">
    <location>
        <position position="1"/>
    </location>
</feature>
<dbReference type="PROSITE" id="PS50158">
    <property type="entry name" value="ZF_CCHC"/>
    <property type="match status" value="1"/>
</dbReference>
<dbReference type="PANTHER" id="PTHR46888:SF1">
    <property type="entry name" value="RIBONUCLEASE H"/>
    <property type="match status" value="1"/>
</dbReference>
<sequence length="1403" mass="158643">VIALVISSAAPAVETTIVTSPTELCGPLYYYRCSLEEQAILIRPEEAIPLGRPYRTHPNGPRRVMTVRKRLGPLLARRLAWRYVSLCFSDHRPSSSSSPTVSLPVYSSGLDAPGQAHSGSSTRVVSPRLGYPPVRAPRHSEAFHRWYAASLSTFYLESRSGDSSDRPFHSSSHSAGPSRERCRSSANFIPSSTPVTGSLAPTRADLLPPCNRFRDSYSSETSMEDDTEIDTTETGMANAGDTVVLGTDSRSVPIVDEEIVKPVGGDSSSSSSTGDGTVRLVEDIPVDLDCAIRDFYHDMSEDIPVDLDGATQRQLEADKMIASGARTGMAESIRSLRNGDGRGGRPVAHECTYQNFMKFQALNFKGTEGVVGLIRCALSWWNSHKRTIRTDAAYTLSWRELMKLMTKVPRTYPDVYQNGPEEDDRVERFIEGLLDNIQGIVMATEPTRLQDAVRIANNMMDKKLNGYAVRNEKSNRRLDANRRDDHGQQPSFKRQNTKGPNQRVNTCFKCGEPGHYRKDFPKIKNQNRRNKARIPEARGKAYVFGGGDANPGFNTVMAVLLPSLVLSQSPISDSRNFFSPEEISPPKDVETPVESSIPVPPSSSMPPKRTSTSTTPAMTEAAIRQLITEGVAAVLEAQVAAMANADNPNRNPGPRETPVVKTGNYKEFISCQPFYFNGTEEVVDLIRWFERTESVFSCSNCAEENRVTFATGTLTDDALSWWNAYAQPIRIEQANKITSTELKRFLTNKYCPRTEIKKMEDEFYNLILMEAFIGGLPRSIKGNVTASKPQTLEEAINIAQRLMDQIIKYNSTQDTNDHKQKFDDKNTTNNNNYPNDRNNHSNNRNKNYQNNHNNHNRNNDYHQQQNKKQETFETYTATNGYTGNCPLCERCTLHRIGPCTVKCRTCNKGCYKANLEILGYQYGLESLEGRIHVHQKNETIFEEIIAFLKYDVQVRDISIKDLKNQLEEAIKEKDDLKEKVTKFEDSSKNLTKLINSQMSADDKTGLGYDSQLSDNEMPKCEIFEAVSDSSVSEIDKDNNQAKDRYKVGIRVDDLAREEVVMDTTTDSAAPTTDVTKDEITMAQALAALKSIKPKVVVQVQEMSTTIPAAATIVTIVVPTSRAKGKDKMIEPEVPIKKKDQMRIDEELLAERLQAREMEEFSEVQKARLLVELIEKRKKHFAALRAQEKINKPPTKTQVNIWKHKKAVQKEQQNILNMTFPKKQKVDENVEPVTDDSEELKKCMEIVPDDGDEVVIEATPLSSRSSTIIDYKIHKEGKKTYFKIIRADVKDIFKKEKPVDDMDNLLFRPLKTMFEHHVEDTIWKYQQGLANVKNWKLFESCGVYCITMQSIIYYLLVEKMYPLTRNTLHQLWIDVRLQVDYNVKMAYDLLRFIKKQLMEGYTSQ</sequence>
<dbReference type="EMBL" id="BKCJ010024263">
    <property type="protein sequence ID" value="GEV46376.1"/>
    <property type="molecule type" value="Genomic_DNA"/>
</dbReference>
<feature type="compositionally biased region" description="Polar residues" evidence="3">
    <location>
        <begin position="184"/>
        <end position="196"/>
    </location>
</feature>
<name>A0A699GMU8_TANCI</name>
<feature type="region of interest" description="Disordered" evidence="3">
    <location>
        <begin position="161"/>
        <end position="228"/>
    </location>
</feature>
<gene>
    <name evidence="5" type="ORF">Tci_118353</name>
</gene>
<dbReference type="SUPFAM" id="SSF57756">
    <property type="entry name" value="Retrovirus zinc finger-like domains"/>
    <property type="match status" value="1"/>
</dbReference>
<keyword evidence="1" id="KW-0479">Metal-binding</keyword>
<protein>
    <recommendedName>
        <fullName evidence="4">CCHC-type domain-containing protein</fullName>
    </recommendedName>
</protein>
<dbReference type="Pfam" id="PF00098">
    <property type="entry name" value="zf-CCHC"/>
    <property type="match status" value="1"/>
</dbReference>
<dbReference type="PANTHER" id="PTHR46888">
    <property type="entry name" value="ZINC KNUCKLE DOMAINCONTAINING PROTEIN-RELATED"/>
    <property type="match status" value="1"/>
</dbReference>
<dbReference type="Gene3D" id="4.10.60.10">
    <property type="entry name" value="Zinc finger, CCHC-type"/>
    <property type="match status" value="1"/>
</dbReference>
<feature type="domain" description="CCHC-type" evidence="4">
    <location>
        <begin position="507"/>
        <end position="522"/>
    </location>
</feature>
<evidence type="ECO:0000256" key="2">
    <source>
        <dbReference type="SAM" id="Coils"/>
    </source>
</evidence>
<accession>A0A699GMU8</accession>
<dbReference type="InterPro" id="IPR036875">
    <property type="entry name" value="Znf_CCHC_sf"/>
</dbReference>
<feature type="coiled-coil region" evidence="2">
    <location>
        <begin position="959"/>
        <end position="993"/>
    </location>
</feature>
<reference evidence="5" key="1">
    <citation type="journal article" date="2019" name="Sci. Rep.">
        <title>Draft genome of Tanacetum cinerariifolium, the natural source of mosquito coil.</title>
        <authorList>
            <person name="Yamashiro T."/>
            <person name="Shiraishi A."/>
            <person name="Satake H."/>
            <person name="Nakayama K."/>
        </authorList>
    </citation>
    <scope>NUCLEOTIDE SEQUENCE</scope>
</reference>
<feature type="compositionally biased region" description="Basic and acidic residues" evidence="3">
    <location>
        <begin position="815"/>
        <end position="826"/>
    </location>
</feature>
<feature type="region of interest" description="Disordered" evidence="3">
    <location>
        <begin position="812"/>
        <end position="867"/>
    </location>
</feature>
<dbReference type="GO" id="GO:0003676">
    <property type="term" value="F:nucleic acid binding"/>
    <property type="evidence" value="ECO:0007669"/>
    <property type="project" value="InterPro"/>
</dbReference>
<comment type="caution">
    <text evidence="5">The sequence shown here is derived from an EMBL/GenBank/DDBJ whole genome shotgun (WGS) entry which is preliminary data.</text>
</comment>
<keyword evidence="1" id="KW-0863">Zinc-finger</keyword>
<organism evidence="5">
    <name type="scientific">Tanacetum cinerariifolium</name>
    <name type="common">Dalmatian daisy</name>
    <name type="synonym">Chrysanthemum cinerariifolium</name>
    <dbReference type="NCBI Taxonomy" id="118510"/>
    <lineage>
        <taxon>Eukaryota</taxon>
        <taxon>Viridiplantae</taxon>
        <taxon>Streptophyta</taxon>
        <taxon>Embryophyta</taxon>
        <taxon>Tracheophyta</taxon>
        <taxon>Spermatophyta</taxon>
        <taxon>Magnoliopsida</taxon>
        <taxon>eudicotyledons</taxon>
        <taxon>Gunneridae</taxon>
        <taxon>Pentapetalae</taxon>
        <taxon>asterids</taxon>
        <taxon>campanulids</taxon>
        <taxon>Asterales</taxon>
        <taxon>Asteraceae</taxon>
        <taxon>Asteroideae</taxon>
        <taxon>Anthemideae</taxon>
        <taxon>Anthemidinae</taxon>
        <taxon>Tanacetum</taxon>
    </lineage>
</organism>
<feature type="compositionally biased region" description="Polar residues" evidence="3">
    <location>
        <begin position="488"/>
        <end position="505"/>
    </location>
</feature>